<dbReference type="GO" id="GO:0071555">
    <property type="term" value="P:cell wall organization"/>
    <property type="evidence" value="ECO:0007669"/>
    <property type="project" value="UniProtKB-KW"/>
</dbReference>
<keyword evidence="7 14" id="KW-0378">Hydrolase</keyword>
<proteinExistence type="inferred from homology"/>
<keyword evidence="14" id="KW-0961">Cell wall biogenesis/degradation</keyword>
<evidence type="ECO:0000256" key="5">
    <source>
        <dbReference type="ARBA" id="ARBA00022475"/>
    </source>
</evidence>
<dbReference type="GO" id="GO:0005886">
    <property type="term" value="C:plasma membrane"/>
    <property type="evidence" value="ECO:0007669"/>
    <property type="project" value="UniProtKB-SubCell"/>
</dbReference>
<sequence>MPLFHIVILALVQGVTEFLPISSSAHLILTPRFFDWQDQGLILDVAVHVGTLGAVMAYLWRDVLDMFIGLWRMVLGKGINAGARLAFFVVLGTIPVIIAGYAMNKVMPDGIRSIEVIGWATLGFGVLLWVMDRFSVTLRTMEHLKLSDVVLIGLSQCLALIPGTSRSGITMTTGRFLGMERSDCARFSMLLSIPAIVGAGTLKGLELYKTGDALQISTALTGVGLSFVSALIAIALMMAWLKRASFTPFVIYRLGLGCVLLAVSYGYL</sequence>
<dbReference type="GO" id="GO:0046677">
    <property type="term" value="P:response to antibiotic"/>
    <property type="evidence" value="ECO:0007669"/>
    <property type="project" value="UniProtKB-UniRule"/>
</dbReference>
<dbReference type="OrthoDB" id="9808289at2"/>
<feature type="transmembrane region" description="Helical" evidence="14">
    <location>
        <begin position="214"/>
        <end position="238"/>
    </location>
</feature>
<evidence type="ECO:0000256" key="8">
    <source>
        <dbReference type="ARBA" id="ARBA00022989"/>
    </source>
</evidence>
<evidence type="ECO:0000256" key="12">
    <source>
        <dbReference type="ARBA" id="ARBA00032932"/>
    </source>
</evidence>
<evidence type="ECO:0000256" key="1">
    <source>
        <dbReference type="ARBA" id="ARBA00004651"/>
    </source>
</evidence>
<gene>
    <name evidence="14" type="primary">uppP</name>
    <name evidence="15" type="ORF">BEN30_04200</name>
</gene>
<organism evidence="15 16">
    <name type="scientific">Magnetovibrio blakemorei</name>
    <dbReference type="NCBI Taxonomy" id="28181"/>
    <lineage>
        <taxon>Bacteria</taxon>
        <taxon>Pseudomonadati</taxon>
        <taxon>Pseudomonadota</taxon>
        <taxon>Alphaproteobacteria</taxon>
        <taxon>Rhodospirillales</taxon>
        <taxon>Magnetovibrionaceae</taxon>
        <taxon>Magnetovibrio</taxon>
    </lineage>
</organism>
<feature type="transmembrane region" description="Helical" evidence="14">
    <location>
        <begin position="81"/>
        <end position="102"/>
    </location>
</feature>
<keyword evidence="14" id="KW-0133">Cell shape</keyword>
<dbReference type="RefSeq" id="WP_069956752.1">
    <property type="nucleotide sequence ID" value="NZ_MCGG01000008.1"/>
</dbReference>
<feature type="transmembrane region" description="Helical" evidence="14">
    <location>
        <begin position="250"/>
        <end position="267"/>
    </location>
</feature>
<comment type="subcellular location">
    <subcellularLocation>
        <location evidence="1 14">Cell membrane</location>
        <topology evidence="1 14">Multi-pass membrane protein</topology>
    </subcellularLocation>
</comment>
<dbReference type="Proteomes" id="UP000095347">
    <property type="component" value="Unassembled WGS sequence"/>
</dbReference>
<keyword evidence="5 14" id="KW-1003">Cell membrane</keyword>
<keyword evidence="8 14" id="KW-1133">Transmembrane helix</keyword>
<evidence type="ECO:0000256" key="13">
    <source>
        <dbReference type="ARBA" id="ARBA00047594"/>
    </source>
</evidence>
<evidence type="ECO:0000256" key="11">
    <source>
        <dbReference type="ARBA" id="ARBA00032707"/>
    </source>
</evidence>
<dbReference type="PANTHER" id="PTHR30622:SF4">
    <property type="entry name" value="UNDECAPRENYL-DIPHOSPHATASE"/>
    <property type="match status" value="1"/>
</dbReference>
<evidence type="ECO:0000256" key="6">
    <source>
        <dbReference type="ARBA" id="ARBA00022692"/>
    </source>
</evidence>
<keyword evidence="14" id="KW-0573">Peptidoglycan synthesis</keyword>
<evidence type="ECO:0000313" key="16">
    <source>
        <dbReference type="Proteomes" id="UP000095347"/>
    </source>
</evidence>
<name>A0A1E5QBE3_9PROT</name>
<dbReference type="GO" id="GO:0009252">
    <property type="term" value="P:peptidoglycan biosynthetic process"/>
    <property type="evidence" value="ECO:0007669"/>
    <property type="project" value="UniProtKB-KW"/>
</dbReference>
<dbReference type="EMBL" id="MCGG01000008">
    <property type="protein sequence ID" value="OEJ69287.1"/>
    <property type="molecule type" value="Genomic_DNA"/>
</dbReference>
<evidence type="ECO:0000313" key="15">
    <source>
        <dbReference type="EMBL" id="OEJ69287.1"/>
    </source>
</evidence>
<comment type="similarity">
    <text evidence="2 14">Belongs to the UppP family.</text>
</comment>
<feature type="transmembrane region" description="Helical" evidence="14">
    <location>
        <begin position="6"/>
        <end position="29"/>
    </location>
</feature>
<evidence type="ECO:0000256" key="9">
    <source>
        <dbReference type="ARBA" id="ARBA00023136"/>
    </source>
</evidence>
<evidence type="ECO:0000256" key="10">
    <source>
        <dbReference type="ARBA" id="ARBA00023251"/>
    </source>
</evidence>
<comment type="catalytic activity">
    <reaction evidence="13 14">
        <text>di-trans,octa-cis-undecaprenyl diphosphate + H2O = di-trans,octa-cis-undecaprenyl phosphate + phosphate + H(+)</text>
        <dbReference type="Rhea" id="RHEA:28094"/>
        <dbReference type="ChEBI" id="CHEBI:15377"/>
        <dbReference type="ChEBI" id="CHEBI:15378"/>
        <dbReference type="ChEBI" id="CHEBI:43474"/>
        <dbReference type="ChEBI" id="CHEBI:58405"/>
        <dbReference type="ChEBI" id="CHEBI:60392"/>
        <dbReference type="EC" id="3.6.1.27"/>
    </reaction>
</comment>
<keyword evidence="6 14" id="KW-0812">Transmembrane</keyword>
<dbReference type="PANTHER" id="PTHR30622">
    <property type="entry name" value="UNDECAPRENYL-DIPHOSPHATASE"/>
    <property type="match status" value="1"/>
</dbReference>
<dbReference type="GO" id="GO:0050380">
    <property type="term" value="F:undecaprenyl-diphosphatase activity"/>
    <property type="evidence" value="ECO:0007669"/>
    <property type="project" value="UniProtKB-UniRule"/>
</dbReference>
<dbReference type="AlphaFoldDB" id="A0A1E5QBE3"/>
<evidence type="ECO:0000256" key="7">
    <source>
        <dbReference type="ARBA" id="ARBA00022801"/>
    </source>
</evidence>
<evidence type="ECO:0000256" key="4">
    <source>
        <dbReference type="ARBA" id="ARBA00021581"/>
    </source>
</evidence>
<dbReference type="HAMAP" id="MF_01006">
    <property type="entry name" value="Undec_diphosphatase"/>
    <property type="match status" value="1"/>
</dbReference>
<dbReference type="EC" id="3.6.1.27" evidence="3 14"/>
<comment type="miscellaneous">
    <text evidence="14">Bacitracin is thought to be involved in the inhibition of peptidoglycan synthesis by sequestering undecaprenyl diphosphate, thereby reducing the pool of lipid carrier available.</text>
</comment>
<accession>A0A1E5QBE3</accession>
<dbReference type="STRING" id="28181.BEN30_04200"/>
<evidence type="ECO:0000256" key="3">
    <source>
        <dbReference type="ARBA" id="ARBA00012374"/>
    </source>
</evidence>
<dbReference type="InterPro" id="IPR003824">
    <property type="entry name" value="UppP"/>
</dbReference>
<reference evidence="16" key="1">
    <citation type="submission" date="2016-07" db="EMBL/GenBank/DDBJ databases">
        <authorList>
            <person name="Florea S."/>
            <person name="Webb J.S."/>
            <person name="Jaromczyk J."/>
            <person name="Schardl C.L."/>
        </authorList>
    </citation>
    <scope>NUCLEOTIDE SEQUENCE [LARGE SCALE GENOMIC DNA]</scope>
    <source>
        <strain evidence="16">MV-1</strain>
    </source>
</reference>
<comment type="function">
    <text evidence="14">Catalyzes the dephosphorylation of undecaprenyl diphosphate (UPP). Confers resistance to bacitracin.</text>
</comment>
<keyword evidence="10 14" id="KW-0046">Antibiotic resistance</keyword>
<evidence type="ECO:0000256" key="2">
    <source>
        <dbReference type="ARBA" id="ARBA00010621"/>
    </source>
</evidence>
<keyword evidence="9 14" id="KW-0472">Membrane</keyword>
<dbReference type="Pfam" id="PF02673">
    <property type="entry name" value="BacA"/>
    <property type="match status" value="1"/>
</dbReference>
<keyword evidence="16" id="KW-1185">Reference proteome</keyword>
<dbReference type="NCBIfam" id="NF001393">
    <property type="entry name" value="PRK00281.2-4"/>
    <property type="match status" value="1"/>
</dbReference>
<evidence type="ECO:0000256" key="14">
    <source>
        <dbReference type="HAMAP-Rule" id="MF_01006"/>
    </source>
</evidence>
<feature type="transmembrane region" description="Helical" evidence="14">
    <location>
        <begin position="114"/>
        <end position="131"/>
    </location>
</feature>
<dbReference type="GO" id="GO:0008360">
    <property type="term" value="P:regulation of cell shape"/>
    <property type="evidence" value="ECO:0007669"/>
    <property type="project" value="UniProtKB-KW"/>
</dbReference>
<feature type="transmembrane region" description="Helical" evidence="14">
    <location>
        <begin position="41"/>
        <end position="61"/>
    </location>
</feature>
<protein>
    <recommendedName>
        <fullName evidence="4 14">Undecaprenyl-diphosphatase</fullName>
        <ecNumber evidence="3 14">3.6.1.27</ecNumber>
    </recommendedName>
    <alternativeName>
        <fullName evidence="12 14">Bacitracin resistance protein</fullName>
    </alternativeName>
    <alternativeName>
        <fullName evidence="11 14">Undecaprenyl pyrophosphate phosphatase</fullName>
    </alternativeName>
</protein>
<comment type="caution">
    <text evidence="15">The sequence shown here is derived from an EMBL/GenBank/DDBJ whole genome shotgun (WGS) entry which is preliminary data.</text>
</comment>